<dbReference type="PATRIC" id="fig|989403.3.peg.1687"/>
<dbReference type="EMBL" id="LMCB01000011">
    <property type="protein sequence ID" value="KZL20102.1"/>
    <property type="molecule type" value="Genomic_DNA"/>
</dbReference>
<keyword evidence="1" id="KW-1133">Transmembrane helix</keyword>
<dbReference type="STRING" id="989403.SAMN05421798_102248"/>
<reference evidence="2 3" key="1">
    <citation type="journal article" date="2016" name="Front. Microbiol.">
        <title>Comparative Genomic Analysis Reveals a Diverse Repertoire of Genes Involved in Prokaryote-Eukaryote Interactions within the Pseudovibrio Genus.</title>
        <authorList>
            <person name="Romano S."/>
            <person name="Fernandez-Guerra A."/>
            <person name="Reen F.J."/>
            <person name="Glockner F.O."/>
            <person name="Crowley S.P."/>
            <person name="O'Sullivan O."/>
            <person name="Cotter P.D."/>
            <person name="Adams C."/>
            <person name="Dobson A.D."/>
            <person name="O'Gara F."/>
        </authorList>
    </citation>
    <scope>NUCLEOTIDE SEQUENCE [LARGE SCALE GENOMIC DNA]</scope>
    <source>
        <strain evidence="2 3">Ad2</strain>
    </source>
</reference>
<dbReference type="Proteomes" id="UP000076577">
    <property type="component" value="Unassembled WGS sequence"/>
</dbReference>
<dbReference type="AlphaFoldDB" id="A0A165ZNU7"/>
<name>A0A165ZNU7_9HYPH</name>
<keyword evidence="1" id="KW-0812">Transmembrane</keyword>
<organism evidence="2 3">
    <name type="scientific">Pseudovibrio axinellae</name>
    <dbReference type="NCBI Taxonomy" id="989403"/>
    <lineage>
        <taxon>Bacteria</taxon>
        <taxon>Pseudomonadati</taxon>
        <taxon>Pseudomonadota</taxon>
        <taxon>Alphaproteobacteria</taxon>
        <taxon>Hyphomicrobiales</taxon>
        <taxon>Stappiaceae</taxon>
        <taxon>Pseudovibrio</taxon>
    </lineage>
</organism>
<comment type="caution">
    <text evidence="2">The sequence shown here is derived from an EMBL/GenBank/DDBJ whole genome shotgun (WGS) entry which is preliminary data.</text>
</comment>
<keyword evidence="1" id="KW-0472">Membrane</keyword>
<sequence>MLTAVLLIVFAVAFFCVTMSGVFWINACASKTKGDFLLNLRKSLRFLSYFILLGLSFLAFGMVFGEPSESIHEILSQISILN</sequence>
<evidence type="ECO:0000256" key="1">
    <source>
        <dbReference type="SAM" id="Phobius"/>
    </source>
</evidence>
<protein>
    <recommendedName>
        <fullName evidence="4">HIG1 domain-containing protein</fullName>
    </recommendedName>
</protein>
<evidence type="ECO:0000313" key="2">
    <source>
        <dbReference type="EMBL" id="KZL20102.1"/>
    </source>
</evidence>
<keyword evidence="3" id="KW-1185">Reference proteome</keyword>
<accession>A0A165ZNU7</accession>
<evidence type="ECO:0008006" key="4">
    <source>
        <dbReference type="Google" id="ProtNLM"/>
    </source>
</evidence>
<gene>
    <name evidence="2" type="ORF">PsAD2_01589</name>
</gene>
<evidence type="ECO:0000313" key="3">
    <source>
        <dbReference type="Proteomes" id="UP000076577"/>
    </source>
</evidence>
<proteinExistence type="predicted"/>
<feature type="transmembrane region" description="Helical" evidence="1">
    <location>
        <begin position="46"/>
        <end position="65"/>
    </location>
</feature>
<feature type="transmembrane region" description="Helical" evidence="1">
    <location>
        <begin position="6"/>
        <end position="25"/>
    </location>
</feature>